<dbReference type="CDD" id="cd00161">
    <property type="entry name" value="beta-trefoil_Ricin-like"/>
    <property type="match status" value="1"/>
</dbReference>
<organism evidence="2 3">
    <name type="scientific">Streptomyces pactum</name>
    <dbReference type="NCBI Taxonomy" id="68249"/>
    <lineage>
        <taxon>Bacteria</taxon>
        <taxon>Bacillati</taxon>
        <taxon>Actinomycetota</taxon>
        <taxon>Actinomycetes</taxon>
        <taxon>Kitasatosporales</taxon>
        <taxon>Streptomycetaceae</taxon>
        <taxon>Streptomyces</taxon>
    </lineage>
</organism>
<accession>A0ABS0NSL7</accession>
<dbReference type="PROSITE" id="PS50231">
    <property type="entry name" value="RICIN_B_LECTIN"/>
    <property type="match status" value="1"/>
</dbReference>
<evidence type="ECO:0000313" key="3">
    <source>
        <dbReference type="Proteomes" id="UP000807371"/>
    </source>
</evidence>
<dbReference type="Proteomes" id="UP000807371">
    <property type="component" value="Unassembled WGS sequence"/>
</dbReference>
<sequence length="130" mass="14639">MCLTVPDAAVNAAQGLVQATCANGTEQLWRLTEEEPGLYSVRNANSALCLSVDAARKENGVVITQYLCGDEEHPLFPDQVWGFRWDATYRAWRLVNRHSGKCVTVRPGGGDREQVLQWDCGDESWRLWRT</sequence>
<protein>
    <submittedName>
        <fullName evidence="2">RICIN domain-containing protein</fullName>
    </submittedName>
</protein>
<reference evidence="2 3" key="1">
    <citation type="submission" date="2020-09" db="EMBL/GenBank/DDBJ databases">
        <title>Biosynthesis of the nuclear factor of activated T cells inhibitor NFAT-133 and its congeners in Streptomyces pactum.</title>
        <authorList>
            <person name="Zhou W."/>
            <person name="Posri P."/>
            <person name="Abugrain M.E."/>
            <person name="Weisberg A.J."/>
            <person name="Chang J.H."/>
            <person name="Mahmud T."/>
        </authorList>
    </citation>
    <scope>NUCLEOTIDE SEQUENCE [LARGE SCALE GENOMIC DNA]</scope>
    <source>
        <strain evidence="2 3">ATCC 27456</strain>
    </source>
</reference>
<gene>
    <name evidence="2" type="ORF">IHE55_26070</name>
</gene>
<name>A0ABS0NSL7_9ACTN</name>
<evidence type="ECO:0000313" key="2">
    <source>
        <dbReference type="EMBL" id="MBH5338057.1"/>
    </source>
</evidence>
<evidence type="ECO:0000259" key="1">
    <source>
        <dbReference type="Pfam" id="PF00652"/>
    </source>
</evidence>
<dbReference type="EMBL" id="JACYXC010000001">
    <property type="protein sequence ID" value="MBH5338057.1"/>
    <property type="molecule type" value="Genomic_DNA"/>
</dbReference>
<dbReference type="Gene3D" id="2.80.10.50">
    <property type="match status" value="1"/>
</dbReference>
<proteinExistence type="predicted"/>
<keyword evidence="3" id="KW-1185">Reference proteome</keyword>
<feature type="domain" description="Ricin B lectin" evidence="1">
    <location>
        <begin position="1"/>
        <end position="123"/>
    </location>
</feature>
<dbReference type="InterPro" id="IPR000772">
    <property type="entry name" value="Ricin_B_lectin"/>
</dbReference>
<dbReference type="InterPro" id="IPR035992">
    <property type="entry name" value="Ricin_B-like_lectins"/>
</dbReference>
<comment type="caution">
    <text evidence="2">The sequence shown here is derived from an EMBL/GenBank/DDBJ whole genome shotgun (WGS) entry which is preliminary data.</text>
</comment>
<dbReference type="Pfam" id="PF00652">
    <property type="entry name" value="Ricin_B_lectin"/>
    <property type="match status" value="1"/>
</dbReference>
<dbReference type="SUPFAM" id="SSF50370">
    <property type="entry name" value="Ricin B-like lectins"/>
    <property type="match status" value="1"/>
</dbReference>